<protein>
    <submittedName>
        <fullName evidence="1">Uncharacterized protein</fullName>
    </submittedName>
</protein>
<evidence type="ECO:0000313" key="2">
    <source>
        <dbReference type="Proteomes" id="UP000198282"/>
    </source>
</evidence>
<organism evidence="1 2">
    <name type="scientific">Streptosporangium subroseum</name>
    <dbReference type="NCBI Taxonomy" id="106412"/>
    <lineage>
        <taxon>Bacteria</taxon>
        <taxon>Bacillati</taxon>
        <taxon>Actinomycetota</taxon>
        <taxon>Actinomycetes</taxon>
        <taxon>Streptosporangiales</taxon>
        <taxon>Streptosporangiaceae</taxon>
        <taxon>Streptosporangium</taxon>
    </lineage>
</organism>
<dbReference type="Proteomes" id="UP000198282">
    <property type="component" value="Unassembled WGS sequence"/>
</dbReference>
<sequence length="44" mass="4707">MVQMITATCGNMQDRGISPDYPAMVELKADSTGTALTCSNSPYH</sequence>
<dbReference type="AlphaFoldDB" id="A0A239P7M8"/>
<dbReference type="EMBL" id="FZOD01000094">
    <property type="protein sequence ID" value="SNT62893.1"/>
    <property type="molecule type" value="Genomic_DNA"/>
</dbReference>
<proteinExistence type="predicted"/>
<keyword evidence="2" id="KW-1185">Reference proteome</keyword>
<evidence type="ECO:0000313" key="1">
    <source>
        <dbReference type="EMBL" id="SNT62893.1"/>
    </source>
</evidence>
<name>A0A239P7M8_9ACTN</name>
<gene>
    <name evidence="1" type="ORF">SAMN05216276_109424</name>
</gene>
<accession>A0A239P7M8</accession>
<reference evidence="1 2" key="1">
    <citation type="submission" date="2017-06" db="EMBL/GenBank/DDBJ databases">
        <authorList>
            <person name="Kim H.J."/>
            <person name="Triplett B.A."/>
        </authorList>
    </citation>
    <scope>NUCLEOTIDE SEQUENCE [LARGE SCALE GENOMIC DNA]</scope>
    <source>
        <strain evidence="1 2">CGMCC 4.2132</strain>
    </source>
</reference>